<accession>A0ACB8DC84</accession>
<sequence length="166" mass="18835">MSAEAIIALHREEQKRLIEERAEVREVAKEDEERAKAAEERAKAADEHAFRNLMIEKELTEKKLRESPIDFDSTKQIEQQEYSDKASVVLMTLRSEATETSTPVVVGMLQRRNVPVVRDSGSNIVLVRQSMVPETNITGTETPGRLADGTLRRMPVARVLILTPYY</sequence>
<name>A0ACB8DC84_DERSI</name>
<gene>
    <name evidence="1" type="ORF">HPB49_011651</name>
</gene>
<reference evidence="1" key="1">
    <citation type="submission" date="2020-05" db="EMBL/GenBank/DDBJ databases">
        <title>Large-scale comparative analyses of tick genomes elucidate their genetic diversity and vector capacities.</title>
        <authorList>
            <person name="Jia N."/>
            <person name="Wang J."/>
            <person name="Shi W."/>
            <person name="Du L."/>
            <person name="Sun Y."/>
            <person name="Zhan W."/>
            <person name="Jiang J."/>
            <person name="Wang Q."/>
            <person name="Zhang B."/>
            <person name="Ji P."/>
            <person name="Sakyi L.B."/>
            <person name="Cui X."/>
            <person name="Yuan T."/>
            <person name="Jiang B."/>
            <person name="Yang W."/>
            <person name="Lam T.T.-Y."/>
            <person name="Chang Q."/>
            <person name="Ding S."/>
            <person name="Wang X."/>
            <person name="Zhu J."/>
            <person name="Ruan X."/>
            <person name="Zhao L."/>
            <person name="Wei J."/>
            <person name="Que T."/>
            <person name="Du C."/>
            <person name="Cheng J."/>
            <person name="Dai P."/>
            <person name="Han X."/>
            <person name="Huang E."/>
            <person name="Gao Y."/>
            <person name="Liu J."/>
            <person name="Shao H."/>
            <person name="Ye R."/>
            <person name="Li L."/>
            <person name="Wei W."/>
            <person name="Wang X."/>
            <person name="Wang C."/>
            <person name="Yang T."/>
            <person name="Huo Q."/>
            <person name="Li W."/>
            <person name="Guo W."/>
            <person name="Chen H."/>
            <person name="Zhou L."/>
            <person name="Ni X."/>
            <person name="Tian J."/>
            <person name="Zhou Y."/>
            <person name="Sheng Y."/>
            <person name="Liu T."/>
            <person name="Pan Y."/>
            <person name="Xia L."/>
            <person name="Li J."/>
            <person name="Zhao F."/>
            <person name="Cao W."/>
        </authorList>
    </citation>
    <scope>NUCLEOTIDE SEQUENCE</scope>
    <source>
        <strain evidence="1">Dsil-2018</strain>
    </source>
</reference>
<dbReference type="EMBL" id="CM023471">
    <property type="protein sequence ID" value="KAH7965864.1"/>
    <property type="molecule type" value="Genomic_DNA"/>
</dbReference>
<dbReference type="Proteomes" id="UP000821865">
    <property type="component" value="Chromosome 2"/>
</dbReference>
<organism evidence="1 2">
    <name type="scientific">Dermacentor silvarum</name>
    <name type="common">Tick</name>
    <dbReference type="NCBI Taxonomy" id="543639"/>
    <lineage>
        <taxon>Eukaryota</taxon>
        <taxon>Metazoa</taxon>
        <taxon>Ecdysozoa</taxon>
        <taxon>Arthropoda</taxon>
        <taxon>Chelicerata</taxon>
        <taxon>Arachnida</taxon>
        <taxon>Acari</taxon>
        <taxon>Parasitiformes</taxon>
        <taxon>Ixodida</taxon>
        <taxon>Ixodoidea</taxon>
        <taxon>Ixodidae</taxon>
        <taxon>Rhipicephalinae</taxon>
        <taxon>Dermacentor</taxon>
    </lineage>
</organism>
<evidence type="ECO:0000313" key="2">
    <source>
        <dbReference type="Proteomes" id="UP000821865"/>
    </source>
</evidence>
<protein>
    <submittedName>
        <fullName evidence="1">Uncharacterized protein</fullName>
    </submittedName>
</protein>
<comment type="caution">
    <text evidence="1">The sequence shown here is derived from an EMBL/GenBank/DDBJ whole genome shotgun (WGS) entry which is preliminary data.</text>
</comment>
<evidence type="ECO:0000313" key="1">
    <source>
        <dbReference type="EMBL" id="KAH7965864.1"/>
    </source>
</evidence>
<proteinExistence type="predicted"/>
<keyword evidence="2" id="KW-1185">Reference proteome</keyword>